<reference evidence="2" key="1">
    <citation type="submission" date="2018-02" db="EMBL/GenBank/DDBJ databases">
        <title>Rhizophora mucronata_Transcriptome.</title>
        <authorList>
            <person name="Meera S.P."/>
            <person name="Sreeshan A."/>
            <person name="Augustine A."/>
        </authorList>
    </citation>
    <scope>NUCLEOTIDE SEQUENCE</scope>
    <source>
        <tissue evidence="2">Leaf</tissue>
    </source>
</reference>
<evidence type="ECO:0000256" key="1">
    <source>
        <dbReference type="SAM" id="MobiDB-lite"/>
    </source>
</evidence>
<protein>
    <submittedName>
        <fullName evidence="2">Uncharacterized protein</fullName>
    </submittedName>
</protein>
<feature type="region of interest" description="Disordered" evidence="1">
    <location>
        <begin position="1"/>
        <end position="20"/>
    </location>
</feature>
<accession>A0A2P2P594</accession>
<name>A0A2P2P594_RHIMU</name>
<sequence length="20" mass="2270">MITTSPGNSRDMFSRVLKTQ</sequence>
<dbReference type="AlphaFoldDB" id="A0A2P2P594"/>
<organism evidence="2">
    <name type="scientific">Rhizophora mucronata</name>
    <name type="common">Asiatic mangrove</name>
    <dbReference type="NCBI Taxonomy" id="61149"/>
    <lineage>
        <taxon>Eukaryota</taxon>
        <taxon>Viridiplantae</taxon>
        <taxon>Streptophyta</taxon>
        <taxon>Embryophyta</taxon>
        <taxon>Tracheophyta</taxon>
        <taxon>Spermatophyta</taxon>
        <taxon>Magnoliopsida</taxon>
        <taxon>eudicotyledons</taxon>
        <taxon>Gunneridae</taxon>
        <taxon>Pentapetalae</taxon>
        <taxon>rosids</taxon>
        <taxon>fabids</taxon>
        <taxon>Malpighiales</taxon>
        <taxon>Rhizophoraceae</taxon>
        <taxon>Rhizophora</taxon>
    </lineage>
</organism>
<proteinExistence type="predicted"/>
<evidence type="ECO:0000313" key="2">
    <source>
        <dbReference type="EMBL" id="MBX49946.1"/>
    </source>
</evidence>
<dbReference type="EMBL" id="GGEC01069462">
    <property type="protein sequence ID" value="MBX49946.1"/>
    <property type="molecule type" value="Transcribed_RNA"/>
</dbReference>